<dbReference type="PANTHER" id="PTHR43702:SF3">
    <property type="entry name" value="PROTEIN TSGA"/>
    <property type="match status" value="1"/>
</dbReference>
<evidence type="ECO:0000259" key="7">
    <source>
        <dbReference type="PROSITE" id="PS50850"/>
    </source>
</evidence>
<gene>
    <name evidence="8" type="ORF">DI555_00445</name>
</gene>
<feature type="transmembrane region" description="Helical" evidence="6">
    <location>
        <begin position="154"/>
        <end position="175"/>
    </location>
</feature>
<evidence type="ECO:0000256" key="1">
    <source>
        <dbReference type="ARBA" id="ARBA00004429"/>
    </source>
</evidence>
<dbReference type="InterPro" id="IPR036259">
    <property type="entry name" value="MFS_trans_sf"/>
</dbReference>
<evidence type="ECO:0000256" key="3">
    <source>
        <dbReference type="ARBA" id="ARBA00022692"/>
    </source>
</evidence>
<feature type="transmembrane region" description="Helical" evidence="6">
    <location>
        <begin position="114"/>
        <end position="142"/>
    </location>
</feature>
<dbReference type="AlphaFoldDB" id="A0A2W5NV02"/>
<evidence type="ECO:0000313" key="8">
    <source>
        <dbReference type="EMBL" id="PZQ57441.1"/>
    </source>
</evidence>
<dbReference type="InterPro" id="IPR020846">
    <property type="entry name" value="MFS_dom"/>
</dbReference>
<sequence length="421" mass="44090">MSTMSLSPSISRSPETRESVTRRLFWLSIGVFFIGGFLSASVGLLVPQLKSVLVLDYKGALLVQLAFHSSYLLFALPAALSVVRIGYMRAIATGLTIMAAGCLALALAQGMREFLLVLAALLLLSGGQTILQIAANTVVTVFGPSRRSAFRLNLLQGFNSLGTVLGPLLSAPFLLQDIAPGARADVAASAPFIVIGAVLAMLATLYAAHRQLLAGSPSGTGNYLPRDWRRQIVAVLAERRLLWGALAIFLYVGAEVTIGTLMTNVLMLPSRLGLEPVSAGRLVSLYWAGAMVGRFVGAWLMTRIAETRLLFCAALAAIGLTVAAVVVSGVIGAGMLIAVGLCNAIMYPTIYALAMPEDSSKAPLASMWLCMAVVGGAVVPILTGAAADAVGLLKALLLPAACYVGIALFARHCMGMREPQS</sequence>
<evidence type="ECO:0000313" key="9">
    <source>
        <dbReference type="Proteomes" id="UP000249082"/>
    </source>
</evidence>
<feature type="transmembrane region" description="Helical" evidence="6">
    <location>
        <begin position="282"/>
        <end position="302"/>
    </location>
</feature>
<dbReference type="PANTHER" id="PTHR43702">
    <property type="entry name" value="L-FUCOSE-PROTON SYMPORTER"/>
    <property type="match status" value="1"/>
</dbReference>
<feature type="transmembrane region" description="Helical" evidence="6">
    <location>
        <begin position="187"/>
        <end position="208"/>
    </location>
</feature>
<dbReference type="InterPro" id="IPR011701">
    <property type="entry name" value="MFS"/>
</dbReference>
<feature type="transmembrane region" description="Helical" evidence="6">
    <location>
        <begin position="366"/>
        <end position="386"/>
    </location>
</feature>
<dbReference type="InterPro" id="IPR050375">
    <property type="entry name" value="MFS_TsgA-like"/>
</dbReference>
<organism evidence="8 9">
    <name type="scientific">Novosphingobium pentaromativorans</name>
    <dbReference type="NCBI Taxonomy" id="205844"/>
    <lineage>
        <taxon>Bacteria</taxon>
        <taxon>Pseudomonadati</taxon>
        <taxon>Pseudomonadota</taxon>
        <taxon>Alphaproteobacteria</taxon>
        <taxon>Sphingomonadales</taxon>
        <taxon>Sphingomonadaceae</taxon>
        <taxon>Novosphingobium</taxon>
    </lineage>
</organism>
<dbReference type="Pfam" id="PF07690">
    <property type="entry name" value="MFS_1"/>
    <property type="match status" value="1"/>
</dbReference>
<feature type="transmembrane region" description="Helical" evidence="6">
    <location>
        <begin position="90"/>
        <end position="108"/>
    </location>
</feature>
<evidence type="ECO:0000256" key="4">
    <source>
        <dbReference type="ARBA" id="ARBA00022989"/>
    </source>
</evidence>
<evidence type="ECO:0000256" key="5">
    <source>
        <dbReference type="ARBA" id="ARBA00023136"/>
    </source>
</evidence>
<feature type="transmembrane region" description="Helical" evidence="6">
    <location>
        <begin position="24"/>
        <end position="45"/>
    </location>
</feature>
<dbReference type="PROSITE" id="PS50850">
    <property type="entry name" value="MFS"/>
    <property type="match status" value="1"/>
</dbReference>
<keyword evidence="5 6" id="KW-0472">Membrane</keyword>
<evidence type="ECO:0000256" key="2">
    <source>
        <dbReference type="ARBA" id="ARBA00022475"/>
    </source>
</evidence>
<dbReference type="Gene3D" id="1.20.1250.20">
    <property type="entry name" value="MFS general substrate transporter like domains"/>
    <property type="match status" value="2"/>
</dbReference>
<protein>
    <submittedName>
        <fullName evidence="8">MFS transporter</fullName>
    </submittedName>
</protein>
<keyword evidence="2" id="KW-1003">Cell membrane</keyword>
<name>A0A2W5NV02_9SPHN</name>
<comment type="subcellular location">
    <subcellularLocation>
        <location evidence="1">Cell inner membrane</location>
        <topology evidence="1">Multi-pass membrane protein</topology>
    </subcellularLocation>
</comment>
<proteinExistence type="predicted"/>
<feature type="transmembrane region" description="Helical" evidence="6">
    <location>
        <begin position="65"/>
        <end position="83"/>
    </location>
</feature>
<evidence type="ECO:0000256" key="6">
    <source>
        <dbReference type="SAM" id="Phobius"/>
    </source>
</evidence>
<feature type="transmembrane region" description="Helical" evidence="6">
    <location>
        <begin position="392"/>
        <end position="410"/>
    </location>
</feature>
<feature type="transmembrane region" description="Helical" evidence="6">
    <location>
        <begin position="309"/>
        <end position="327"/>
    </location>
</feature>
<accession>A0A2W5NV02</accession>
<feature type="transmembrane region" description="Helical" evidence="6">
    <location>
        <begin position="241"/>
        <end position="262"/>
    </location>
</feature>
<dbReference type="Proteomes" id="UP000249082">
    <property type="component" value="Unassembled WGS sequence"/>
</dbReference>
<feature type="domain" description="Major facilitator superfamily (MFS) profile" evidence="7">
    <location>
        <begin position="24"/>
        <end position="418"/>
    </location>
</feature>
<keyword evidence="3 6" id="KW-0812">Transmembrane</keyword>
<keyword evidence="4 6" id="KW-1133">Transmembrane helix</keyword>
<reference evidence="8 9" key="1">
    <citation type="submission" date="2017-08" db="EMBL/GenBank/DDBJ databases">
        <title>Infants hospitalized years apart are colonized by the same room-sourced microbial strains.</title>
        <authorList>
            <person name="Brooks B."/>
            <person name="Olm M.R."/>
            <person name="Firek B.A."/>
            <person name="Baker R."/>
            <person name="Thomas B.C."/>
            <person name="Morowitz M.J."/>
            <person name="Banfield J.F."/>
        </authorList>
    </citation>
    <scope>NUCLEOTIDE SEQUENCE [LARGE SCALE GENOMIC DNA]</scope>
    <source>
        <strain evidence="8">S2_005_002_R2_33</strain>
    </source>
</reference>
<feature type="transmembrane region" description="Helical" evidence="6">
    <location>
        <begin position="333"/>
        <end position="354"/>
    </location>
</feature>
<comment type="caution">
    <text evidence="8">The sequence shown here is derived from an EMBL/GenBank/DDBJ whole genome shotgun (WGS) entry which is preliminary data.</text>
</comment>
<dbReference type="SUPFAM" id="SSF103473">
    <property type="entry name" value="MFS general substrate transporter"/>
    <property type="match status" value="1"/>
</dbReference>
<dbReference type="GO" id="GO:0022857">
    <property type="term" value="F:transmembrane transporter activity"/>
    <property type="evidence" value="ECO:0007669"/>
    <property type="project" value="InterPro"/>
</dbReference>
<dbReference type="EMBL" id="QFPX01000001">
    <property type="protein sequence ID" value="PZQ57441.1"/>
    <property type="molecule type" value="Genomic_DNA"/>
</dbReference>
<dbReference type="GO" id="GO:0005886">
    <property type="term" value="C:plasma membrane"/>
    <property type="evidence" value="ECO:0007669"/>
    <property type="project" value="UniProtKB-SubCell"/>
</dbReference>